<feature type="transmembrane region" description="Helical" evidence="1">
    <location>
        <begin position="38"/>
        <end position="58"/>
    </location>
</feature>
<name>A0A235EYF0_9RHOO</name>
<sequence>MVMPLSPGIVVLQFAWSPRAFGEIVHVWPPEDLARYRAHLPVDFALLFAYGAFGYLLATRTGLFTPLPPRLRRLAPSVLALAALFDAAENVLHAWLTEMPRFDVPQVYLASTACSGLKWTLLLAFGVLVVWALAVADDQGEVE</sequence>
<keyword evidence="1" id="KW-1133">Transmembrane helix</keyword>
<keyword evidence="3" id="KW-1185">Reference proteome</keyword>
<feature type="transmembrane region" description="Helical" evidence="1">
    <location>
        <begin position="116"/>
        <end position="136"/>
    </location>
</feature>
<gene>
    <name evidence="2" type="ORF">CGK74_09890</name>
</gene>
<dbReference type="AlphaFoldDB" id="A0A235EYF0"/>
<dbReference type="Proteomes" id="UP000215181">
    <property type="component" value="Unassembled WGS sequence"/>
</dbReference>
<proteinExistence type="predicted"/>
<accession>A0A235EYF0</accession>
<evidence type="ECO:0000313" key="2">
    <source>
        <dbReference type="EMBL" id="OYD54010.1"/>
    </source>
</evidence>
<dbReference type="EMBL" id="NOIH01000010">
    <property type="protein sequence ID" value="OYD54010.1"/>
    <property type="molecule type" value="Genomic_DNA"/>
</dbReference>
<protein>
    <submittedName>
        <fullName evidence="2">Uncharacterized protein</fullName>
    </submittedName>
</protein>
<dbReference type="OrthoDB" id="8526681at2"/>
<evidence type="ECO:0000313" key="3">
    <source>
        <dbReference type="Proteomes" id="UP000215181"/>
    </source>
</evidence>
<evidence type="ECO:0000256" key="1">
    <source>
        <dbReference type="SAM" id="Phobius"/>
    </source>
</evidence>
<reference evidence="2 3" key="1">
    <citation type="submission" date="2017-07" db="EMBL/GenBank/DDBJ databases">
        <title>Thauera sp. KNDSS-Mac4 genome sequence and assembly.</title>
        <authorList>
            <person name="Mayilraj S."/>
        </authorList>
    </citation>
    <scope>NUCLEOTIDE SEQUENCE [LARGE SCALE GENOMIC DNA]</scope>
    <source>
        <strain evidence="2 3">KNDSS-Mac4</strain>
    </source>
</reference>
<keyword evidence="1" id="KW-0472">Membrane</keyword>
<organism evidence="2 3">
    <name type="scientific">Thauera propionica</name>
    <dbReference type="NCBI Taxonomy" id="2019431"/>
    <lineage>
        <taxon>Bacteria</taxon>
        <taxon>Pseudomonadati</taxon>
        <taxon>Pseudomonadota</taxon>
        <taxon>Betaproteobacteria</taxon>
        <taxon>Rhodocyclales</taxon>
        <taxon>Zoogloeaceae</taxon>
        <taxon>Thauera</taxon>
    </lineage>
</organism>
<keyword evidence="1" id="KW-0812">Transmembrane</keyword>
<comment type="caution">
    <text evidence="2">The sequence shown here is derived from an EMBL/GenBank/DDBJ whole genome shotgun (WGS) entry which is preliminary data.</text>
</comment>